<accession>A0A835EUP8</accession>
<name>A0A835EUP8_9POAL</name>
<sequence>MLEVSVEDVMVVVDDIVPDSEDVARAMHNSDMVPDSVVSPDSEMVAAEDLNMVILPPTPKPASKLVVVLADVTVAVFYMKNTISHQLHEE</sequence>
<dbReference type="Proteomes" id="UP000636709">
    <property type="component" value="Unassembled WGS sequence"/>
</dbReference>
<reference evidence="1" key="1">
    <citation type="submission" date="2020-07" db="EMBL/GenBank/DDBJ databases">
        <title>Genome sequence and genetic diversity analysis of an under-domesticated orphan crop, white fonio (Digitaria exilis).</title>
        <authorList>
            <person name="Bennetzen J.L."/>
            <person name="Chen S."/>
            <person name="Ma X."/>
            <person name="Wang X."/>
            <person name="Yssel A.E.J."/>
            <person name="Chaluvadi S.R."/>
            <person name="Johnson M."/>
            <person name="Gangashetty P."/>
            <person name="Hamidou F."/>
            <person name="Sanogo M.D."/>
            <person name="Zwaenepoel A."/>
            <person name="Wallace J."/>
            <person name="Van De Peer Y."/>
            <person name="Van Deynze A."/>
        </authorList>
    </citation>
    <scope>NUCLEOTIDE SEQUENCE</scope>
    <source>
        <tissue evidence="1">Leaves</tissue>
    </source>
</reference>
<proteinExistence type="predicted"/>
<evidence type="ECO:0000313" key="1">
    <source>
        <dbReference type="EMBL" id="KAF8709939.1"/>
    </source>
</evidence>
<organism evidence="1 2">
    <name type="scientific">Digitaria exilis</name>
    <dbReference type="NCBI Taxonomy" id="1010633"/>
    <lineage>
        <taxon>Eukaryota</taxon>
        <taxon>Viridiplantae</taxon>
        <taxon>Streptophyta</taxon>
        <taxon>Embryophyta</taxon>
        <taxon>Tracheophyta</taxon>
        <taxon>Spermatophyta</taxon>
        <taxon>Magnoliopsida</taxon>
        <taxon>Liliopsida</taxon>
        <taxon>Poales</taxon>
        <taxon>Poaceae</taxon>
        <taxon>PACMAD clade</taxon>
        <taxon>Panicoideae</taxon>
        <taxon>Panicodae</taxon>
        <taxon>Paniceae</taxon>
        <taxon>Anthephorinae</taxon>
        <taxon>Digitaria</taxon>
    </lineage>
</organism>
<gene>
    <name evidence="1" type="ORF">HU200_029659</name>
</gene>
<evidence type="ECO:0000313" key="2">
    <source>
        <dbReference type="Proteomes" id="UP000636709"/>
    </source>
</evidence>
<comment type="caution">
    <text evidence="1">The sequence shown here is derived from an EMBL/GenBank/DDBJ whole genome shotgun (WGS) entry which is preliminary data.</text>
</comment>
<protein>
    <submittedName>
        <fullName evidence="1">Uncharacterized protein</fullName>
    </submittedName>
</protein>
<dbReference type="EMBL" id="JACEFO010001754">
    <property type="protein sequence ID" value="KAF8709939.1"/>
    <property type="molecule type" value="Genomic_DNA"/>
</dbReference>
<dbReference type="AlphaFoldDB" id="A0A835EUP8"/>
<keyword evidence="2" id="KW-1185">Reference proteome</keyword>